<dbReference type="PANTHER" id="PTHR43130">
    <property type="entry name" value="ARAC-FAMILY TRANSCRIPTIONAL REGULATOR"/>
    <property type="match status" value="1"/>
</dbReference>
<keyword evidence="3" id="KW-1185">Reference proteome</keyword>
<dbReference type="PANTHER" id="PTHR43130:SF2">
    <property type="entry name" value="DJ-1_PFPI DOMAIN-CONTAINING PROTEIN"/>
    <property type="match status" value="1"/>
</dbReference>
<organism evidence="2 3">
    <name type="scientific">Tumebacillus lacus</name>
    <dbReference type="NCBI Taxonomy" id="2995335"/>
    <lineage>
        <taxon>Bacteria</taxon>
        <taxon>Bacillati</taxon>
        <taxon>Bacillota</taxon>
        <taxon>Bacilli</taxon>
        <taxon>Bacillales</taxon>
        <taxon>Alicyclobacillaceae</taxon>
        <taxon>Tumebacillus</taxon>
    </lineage>
</organism>
<evidence type="ECO:0000313" key="2">
    <source>
        <dbReference type="EMBL" id="MCX7569155.1"/>
    </source>
</evidence>
<dbReference type="RefSeq" id="WP_267150374.1">
    <property type="nucleotide sequence ID" value="NZ_JAPMLT010000001.1"/>
</dbReference>
<dbReference type="EMBL" id="JAPMLT010000001">
    <property type="protein sequence ID" value="MCX7569155.1"/>
    <property type="molecule type" value="Genomic_DNA"/>
</dbReference>
<dbReference type="Pfam" id="PF01965">
    <property type="entry name" value="DJ-1_PfpI"/>
    <property type="match status" value="1"/>
</dbReference>
<comment type="caution">
    <text evidence="2">The sequence shown here is derived from an EMBL/GenBank/DDBJ whole genome shotgun (WGS) entry which is preliminary data.</text>
</comment>
<evidence type="ECO:0000313" key="3">
    <source>
        <dbReference type="Proteomes" id="UP001208017"/>
    </source>
</evidence>
<protein>
    <submittedName>
        <fullName evidence="2">DJ-1/PfpI family protein</fullName>
    </submittedName>
</protein>
<dbReference type="SUPFAM" id="SSF52317">
    <property type="entry name" value="Class I glutamine amidotransferase-like"/>
    <property type="match status" value="1"/>
</dbReference>
<accession>A0ABT3X0S4</accession>
<sequence>MEIVILLFEGMTALDALGPYEVLSKMPGATVRFAAKKSGIITPDSGVSFLNADHKLKDIETADILVIPGGHPLAVKPMMEDEETLAFIRRLHATSKWTTSVCTGSLILGAAGLLQGLQATTHWACHDILAEYGATPTLQRVVQQGKIITAAGVSSGIDMGLTLAALEYGDESGMWIQLMIEYDPQPPFDAGSPEKAPAHLVESVRQAVRG</sequence>
<name>A0ABT3X0S4_9BACL</name>
<dbReference type="Gene3D" id="3.40.50.880">
    <property type="match status" value="1"/>
</dbReference>
<feature type="domain" description="DJ-1/PfpI" evidence="1">
    <location>
        <begin position="2"/>
        <end position="164"/>
    </location>
</feature>
<dbReference type="InterPro" id="IPR029062">
    <property type="entry name" value="Class_I_gatase-like"/>
</dbReference>
<reference evidence="2 3" key="1">
    <citation type="submission" date="2022-11" db="EMBL/GenBank/DDBJ databases">
        <title>Study of microbial diversity in lake waters.</title>
        <authorList>
            <person name="Zhang J."/>
        </authorList>
    </citation>
    <scope>NUCLEOTIDE SEQUENCE [LARGE SCALE GENOMIC DNA]</scope>
    <source>
        <strain evidence="2 3">DT12</strain>
    </source>
</reference>
<dbReference type="InterPro" id="IPR052158">
    <property type="entry name" value="INH-QAR"/>
</dbReference>
<dbReference type="Proteomes" id="UP001208017">
    <property type="component" value="Unassembled WGS sequence"/>
</dbReference>
<proteinExistence type="predicted"/>
<gene>
    <name evidence="2" type="ORF">OS242_04170</name>
</gene>
<evidence type="ECO:0000259" key="1">
    <source>
        <dbReference type="Pfam" id="PF01965"/>
    </source>
</evidence>
<dbReference type="InterPro" id="IPR002818">
    <property type="entry name" value="DJ-1/PfpI"/>
</dbReference>
<dbReference type="CDD" id="cd03139">
    <property type="entry name" value="GATase1_PfpI_2"/>
    <property type="match status" value="1"/>
</dbReference>